<protein>
    <submittedName>
        <fullName evidence="1">Uncharacterized protein</fullName>
    </submittedName>
</protein>
<sequence length="75" mass="8043">MKNLNSFTKTISALENKKLKDLQSVQGGKSVVRSNVDCGDGCAEWDVYSGANGTGQYLGRRTLMVGVPEGSFDVN</sequence>
<dbReference type="EMBL" id="FNCH01000011">
    <property type="protein sequence ID" value="SDG82012.1"/>
    <property type="molecule type" value="Genomic_DNA"/>
</dbReference>
<dbReference type="AlphaFoldDB" id="A0A1G7XCP1"/>
<proteinExistence type="predicted"/>
<evidence type="ECO:0000313" key="2">
    <source>
        <dbReference type="Proteomes" id="UP000199643"/>
    </source>
</evidence>
<gene>
    <name evidence="1" type="ORF">SAMN05421827_111162</name>
</gene>
<evidence type="ECO:0000313" key="1">
    <source>
        <dbReference type="EMBL" id="SDG82012.1"/>
    </source>
</evidence>
<organism evidence="1 2">
    <name type="scientific">Pedobacter terrae</name>
    <dbReference type="NCBI Taxonomy" id="405671"/>
    <lineage>
        <taxon>Bacteria</taxon>
        <taxon>Pseudomonadati</taxon>
        <taxon>Bacteroidota</taxon>
        <taxon>Sphingobacteriia</taxon>
        <taxon>Sphingobacteriales</taxon>
        <taxon>Sphingobacteriaceae</taxon>
        <taxon>Pedobacter</taxon>
    </lineage>
</organism>
<dbReference type="RefSeq" id="WP_090501263.1">
    <property type="nucleotide sequence ID" value="NZ_FNCH01000011.1"/>
</dbReference>
<name>A0A1G7XCP1_9SPHI</name>
<keyword evidence="2" id="KW-1185">Reference proteome</keyword>
<dbReference type="Proteomes" id="UP000199643">
    <property type="component" value="Unassembled WGS sequence"/>
</dbReference>
<dbReference type="OrthoDB" id="769301at2"/>
<dbReference type="STRING" id="405671.SAMN05421827_111162"/>
<reference evidence="2" key="1">
    <citation type="submission" date="2016-10" db="EMBL/GenBank/DDBJ databases">
        <authorList>
            <person name="Varghese N."/>
            <person name="Submissions S."/>
        </authorList>
    </citation>
    <scope>NUCLEOTIDE SEQUENCE [LARGE SCALE GENOMIC DNA]</scope>
    <source>
        <strain evidence="2">DSM 17933</strain>
    </source>
</reference>
<accession>A0A1G7XCP1</accession>